<name>A0AC61REW3_9BACT</name>
<protein>
    <submittedName>
        <fullName evidence="1">Sigma-54-dependent Fis family transcriptional regulator</fullName>
    </submittedName>
</protein>
<organism evidence="1 2">
    <name type="scientific">Lepagella muris</name>
    <dbReference type="NCBI Taxonomy" id="3032870"/>
    <lineage>
        <taxon>Bacteria</taxon>
        <taxon>Pseudomonadati</taxon>
        <taxon>Bacteroidota</taxon>
        <taxon>Bacteroidia</taxon>
        <taxon>Bacteroidales</taxon>
        <taxon>Muribaculaceae</taxon>
        <taxon>Lepagella</taxon>
    </lineage>
</organism>
<gene>
    <name evidence="1" type="ORF">E5331_15620</name>
</gene>
<evidence type="ECO:0000313" key="1">
    <source>
        <dbReference type="EMBL" id="TGY77233.1"/>
    </source>
</evidence>
<sequence>MNKILIVDASVSDSRVMSNLLMKAGYDPVCVESFESGKTEAAKLPPGAVIVTAMRLNDGTATDFIDWLKLHGINHPAIGIIDGYNATQIHEILRGHRAIDIIQYKALDKTLVETVQKYAAENTLTTPENPIFPRQSEEYRLILEKVRKIARTNLNILIVGENGVGKEPLAEEIYRQSDRKYKPCAIIDALVLQHQYFDAASIYEDLKLMLRKSIGGTLIIDHFHFISPDILNIISEILKTEKYDIRFISIADKKLHTNSEIVKFGSFLHYKLSQYVITLPPLRDTRDDIIPLAEFFLDLYSEELKLEITGFDNPSKKKLLVYDWPGNIRELKNAVRIAAIEATQDVITAKDLDFDNPGNGPPPRFALRDDGDERNRIIAALTQTGGRRKEAADLLKINRNTLQNKIKKYGIDINFK</sequence>
<evidence type="ECO:0000313" key="2">
    <source>
        <dbReference type="Proteomes" id="UP000306319"/>
    </source>
</evidence>
<keyword evidence="2" id="KW-1185">Reference proteome</keyword>
<accession>A0AC61REW3</accession>
<dbReference type="Proteomes" id="UP000306319">
    <property type="component" value="Unassembled WGS sequence"/>
</dbReference>
<comment type="caution">
    <text evidence="1">The sequence shown here is derived from an EMBL/GenBank/DDBJ whole genome shotgun (WGS) entry which is preliminary data.</text>
</comment>
<dbReference type="EMBL" id="SRYB01000028">
    <property type="protein sequence ID" value="TGY77233.1"/>
    <property type="molecule type" value="Genomic_DNA"/>
</dbReference>
<proteinExistence type="predicted"/>
<reference evidence="1" key="1">
    <citation type="submission" date="2019-04" db="EMBL/GenBank/DDBJ databases">
        <title>Microbes associate with the intestines of laboratory mice.</title>
        <authorList>
            <person name="Navarre W."/>
            <person name="Wong E."/>
            <person name="Huang K."/>
            <person name="Tropini C."/>
            <person name="Ng K."/>
            <person name="Yu B."/>
        </authorList>
    </citation>
    <scope>NUCLEOTIDE SEQUENCE</scope>
    <source>
        <strain evidence="1">NM04_E33</strain>
    </source>
</reference>